<protein>
    <submittedName>
        <fullName evidence="1">Uncharacterized protein</fullName>
    </submittedName>
</protein>
<name>A0A1X7SRG3_AMPQE</name>
<dbReference type="AlphaFoldDB" id="A0A1X7SRG3"/>
<organism evidence="1">
    <name type="scientific">Amphimedon queenslandica</name>
    <name type="common">Sponge</name>
    <dbReference type="NCBI Taxonomy" id="400682"/>
    <lineage>
        <taxon>Eukaryota</taxon>
        <taxon>Metazoa</taxon>
        <taxon>Porifera</taxon>
        <taxon>Demospongiae</taxon>
        <taxon>Heteroscleromorpha</taxon>
        <taxon>Haplosclerida</taxon>
        <taxon>Niphatidae</taxon>
        <taxon>Amphimedon</taxon>
    </lineage>
</organism>
<dbReference type="InParanoid" id="A0A1X7SRG3"/>
<dbReference type="EnsemblMetazoa" id="Aqu2.1.04727_001">
    <property type="protein sequence ID" value="Aqu2.1.04727_001"/>
    <property type="gene ID" value="Aqu2.1.04727"/>
</dbReference>
<reference evidence="1" key="1">
    <citation type="submission" date="2017-05" db="UniProtKB">
        <authorList>
            <consortium name="EnsemblMetazoa"/>
        </authorList>
    </citation>
    <scope>IDENTIFICATION</scope>
</reference>
<proteinExistence type="predicted"/>
<accession>A0A1X7SRG3</accession>
<sequence length="283" mass="31941">MCVTFGVPLVPLKAVEDKTVEECLAEMKENSHIFQLQGDFVSRLLRFDDVTNGLKDHDKLSGKIGAVIVNDLLKYKKAKQQDKSSEFENSLLNLKTVLSDDHLTKLREVKLFGIYHYVHSPTVSQLLPQKAQEILKIPSAAELEKIPKNSNILEEHSIEKYHDVLKKCFVHATSPHSVAVNADAVSLLKPDVSSITFYRHGDEIALVLQGQNLWFCSKIGINGRSNIIIDDLEADATSRSVRFNYTPKDGKDLIIERHTETVDIVLYSHFANSIKRKVPVTYM</sequence>
<evidence type="ECO:0000313" key="1">
    <source>
        <dbReference type="EnsemblMetazoa" id="Aqu2.1.04727_001"/>
    </source>
</evidence>
<dbReference type="OrthoDB" id="8954335at2759"/>